<feature type="compositionally biased region" description="Gly residues" evidence="1">
    <location>
        <begin position="176"/>
        <end position="198"/>
    </location>
</feature>
<accession>A0A518AUL7</accession>
<feature type="transmembrane region" description="Helical" evidence="2">
    <location>
        <begin position="21"/>
        <end position="39"/>
    </location>
</feature>
<feature type="region of interest" description="Disordered" evidence="1">
    <location>
        <begin position="150"/>
        <end position="198"/>
    </location>
</feature>
<evidence type="ECO:0000313" key="3">
    <source>
        <dbReference type="EMBL" id="QDU58419.1"/>
    </source>
</evidence>
<dbReference type="AlphaFoldDB" id="A0A518AUL7"/>
<dbReference type="KEGG" id="amuc:Pan181_46540"/>
<keyword evidence="2" id="KW-0812">Transmembrane</keyword>
<keyword evidence="4" id="KW-1185">Reference proteome</keyword>
<organism evidence="3 4">
    <name type="scientific">Aeoliella mucimassa</name>
    <dbReference type="NCBI Taxonomy" id="2527972"/>
    <lineage>
        <taxon>Bacteria</taxon>
        <taxon>Pseudomonadati</taxon>
        <taxon>Planctomycetota</taxon>
        <taxon>Planctomycetia</taxon>
        <taxon>Pirellulales</taxon>
        <taxon>Lacipirellulaceae</taxon>
        <taxon>Aeoliella</taxon>
    </lineage>
</organism>
<name>A0A518AUL7_9BACT</name>
<dbReference type="RefSeq" id="WP_197528600.1">
    <property type="nucleotide sequence ID" value="NZ_CP036278.1"/>
</dbReference>
<proteinExistence type="predicted"/>
<reference evidence="3 4" key="1">
    <citation type="submission" date="2019-02" db="EMBL/GenBank/DDBJ databases">
        <title>Deep-cultivation of Planctomycetes and their phenomic and genomic characterization uncovers novel biology.</title>
        <authorList>
            <person name="Wiegand S."/>
            <person name="Jogler M."/>
            <person name="Boedeker C."/>
            <person name="Pinto D."/>
            <person name="Vollmers J."/>
            <person name="Rivas-Marin E."/>
            <person name="Kohn T."/>
            <person name="Peeters S.H."/>
            <person name="Heuer A."/>
            <person name="Rast P."/>
            <person name="Oberbeckmann S."/>
            <person name="Bunk B."/>
            <person name="Jeske O."/>
            <person name="Meyerdierks A."/>
            <person name="Storesund J.E."/>
            <person name="Kallscheuer N."/>
            <person name="Luecker S."/>
            <person name="Lage O.M."/>
            <person name="Pohl T."/>
            <person name="Merkel B.J."/>
            <person name="Hornburger P."/>
            <person name="Mueller R.-W."/>
            <person name="Bruemmer F."/>
            <person name="Labrenz M."/>
            <person name="Spormann A.M."/>
            <person name="Op den Camp H."/>
            <person name="Overmann J."/>
            <person name="Amann R."/>
            <person name="Jetten M.S.M."/>
            <person name="Mascher T."/>
            <person name="Medema M.H."/>
            <person name="Devos D.P."/>
            <person name="Kaster A.-K."/>
            <person name="Ovreas L."/>
            <person name="Rohde M."/>
            <person name="Galperin M.Y."/>
            <person name="Jogler C."/>
        </authorList>
    </citation>
    <scope>NUCLEOTIDE SEQUENCE [LARGE SCALE GENOMIC DNA]</scope>
    <source>
        <strain evidence="3 4">Pan181</strain>
    </source>
</reference>
<keyword evidence="2" id="KW-0472">Membrane</keyword>
<gene>
    <name evidence="3" type="ORF">Pan181_46540</name>
</gene>
<evidence type="ECO:0000256" key="1">
    <source>
        <dbReference type="SAM" id="MobiDB-lite"/>
    </source>
</evidence>
<keyword evidence="2" id="KW-1133">Transmembrane helix</keyword>
<protein>
    <submittedName>
        <fullName evidence="3">Uncharacterized protein</fullName>
    </submittedName>
</protein>
<sequence length="720" mass="77848">MKGKGNGLAAIKRLALQHGEKVVMVLVVLLAGWLVYATLSHESLPQDKSAQKLVEKANQLDSTVTNYTWQQAVSDSPSDLRIHEEMQSAGNVEIASEPYFDPTAPGIDSAMVEPIELRKDPKLLPVADFELNAVTGLFAFNDPDRVRELERQRQLDEAERMREQEENQNRMAENQPGGGGGRGGRGGRGVGDFGGGRGGEFGGGFGGVTDMTDKRPVPFQIPRAGVEISGEERIRQLSCAVVLAKVPLPEQLKEYKKALANTKSYEPTSDFPQYLGYFVERAEVTDEGELQWSAVKFPNGMYDGRTERSRTVSAVSTEAIDKITFNWAGGMEDVYDPRYGYESLTMPLAPLVGRSWDAMAYMSEVPLASEAEAEMEREAVQPEEGAAPVENDGMDLFGGPDNGMMGGGRGGEFGGRGGEFGGRGGEFGGRGGGGFSGRGGGFGGRGGEFGGEGGMGGRGGGGFSGGRGGGMGGSVGRAGNNLKFNEQGELEVEVPFLMLRFFDMSVQPGKSYKYRVRLVMADPNYQQRRDNLDPTVVARNPKKNILGDWSDASPTIAIPSAGRVRVADADPLRDSAYSEPQVQMLVEAFDIDERGNARQAALELEDVRRGTVMNYHGEIEMLVDQGRFIKKVEDFTIDTGIVVLDLDGGQKLSRDMMEPTHALLMDTTGRMYLRDELDDEMEVAIHRAIFAEPDRRDPGFGPGGGRDGGRGGEFGGGFEF</sequence>
<feature type="compositionally biased region" description="Gly residues" evidence="1">
    <location>
        <begin position="700"/>
        <end position="720"/>
    </location>
</feature>
<dbReference type="Proteomes" id="UP000315750">
    <property type="component" value="Chromosome"/>
</dbReference>
<dbReference type="EMBL" id="CP036278">
    <property type="protein sequence ID" value="QDU58419.1"/>
    <property type="molecule type" value="Genomic_DNA"/>
</dbReference>
<evidence type="ECO:0000256" key="2">
    <source>
        <dbReference type="SAM" id="Phobius"/>
    </source>
</evidence>
<feature type="compositionally biased region" description="Basic and acidic residues" evidence="1">
    <location>
        <begin position="150"/>
        <end position="168"/>
    </location>
</feature>
<feature type="region of interest" description="Disordered" evidence="1">
    <location>
        <begin position="694"/>
        <end position="720"/>
    </location>
</feature>
<evidence type="ECO:0000313" key="4">
    <source>
        <dbReference type="Proteomes" id="UP000315750"/>
    </source>
</evidence>